<name>D6TM98_KTERA</name>
<gene>
    <name evidence="1" type="ORF">Krac_8215</name>
</gene>
<sequence>MGKAAAKTAPTISRAAWHLHLAAHMVQPEGRDERGLCIDNAPQAPLVSLWRVYHMAQGRTPPFGTPLAACSRFARLASTEQTGMLDERSRVAQPTRPACAPWEPCTQNTHANEFLQEKASESRNAVIHNPYVMAFSSRIRSQILVHNDYAQNRVALK</sequence>
<keyword evidence="2" id="KW-1185">Reference proteome</keyword>
<dbReference type="RefSeq" id="WP_007911586.1">
    <property type="nucleotide sequence ID" value="NZ_ADVG01000002.1"/>
</dbReference>
<dbReference type="InParanoid" id="D6TM98"/>
<accession>D6TM98</accession>
<evidence type="ECO:0000313" key="2">
    <source>
        <dbReference type="Proteomes" id="UP000004508"/>
    </source>
</evidence>
<proteinExistence type="predicted"/>
<dbReference type="Proteomes" id="UP000004508">
    <property type="component" value="Unassembled WGS sequence"/>
</dbReference>
<dbReference type="STRING" id="485913.Krac_8215"/>
<reference evidence="1 2" key="1">
    <citation type="journal article" date="2011" name="Stand. Genomic Sci.">
        <title>Non-contiguous finished genome sequence and contextual data of the filamentous soil bacterium Ktedonobacter racemifer type strain (SOSP1-21).</title>
        <authorList>
            <person name="Chang Y.J."/>
            <person name="Land M."/>
            <person name="Hauser L."/>
            <person name="Chertkov O."/>
            <person name="Del Rio T.G."/>
            <person name="Nolan M."/>
            <person name="Copeland A."/>
            <person name="Tice H."/>
            <person name="Cheng J.F."/>
            <person name="Lucas S."/>
            <person name="Han C."/>
            <person name="Goodwin L."/>
            <person name="Pitluck S."/>
            <person name="Ivanova N."/>
            <person name="Ovchinikova G."/>
            <person name="Pati A."/>
            <person name="Chen A."/>
            <person name="Palaniappan K."/>
            <person name="Mavromatis K."/>
            <person name="Liolios K."/>
            <person name="Brettin T."/>
            <person name="Fiebig A."/>
            <person name="Rohde M."/>
            <person name="Abt B."/>
            <person name="Goker M."/>
            <person name="Detter J.C."/>
            <person name="Woyke T."/>
            <person name="Bristow J."/>
            <person name="Eisen J.A."/>
            <person name="Markowitz V."/>
            <person name="Hugenholtz P."/>
            <person name="Kyrpides N.C."/>
            <person name="Klenk H.P."/>
            <person name="Lapidus A."/>
        </authorList>
    </citation>
    <scope>NUCLEOTIDE SEQUENCE [LARGE SCALE GENOMIC DNA]</scope>
    <source>
        <strain evidence="2">DSM 44963</strain>
    </source>
</reference>
<organism evidence="1 2">
    <name type="scientific">Ktedonobacter racemifer DSM 44963</name>
    <dbReference type="NCBI Taxonomy" id="485913"/>
    <lineage>
        <taxon>Bacteria</taxon>
        <taxon>Bacillati</taxon>
        <taxon>Chloroflexota</taxon>
        <taxon>Ktedonobacteria</taxon>
        <taxon>Ktedonobacterales</taxon>
        <taxon>Ktedonobacteraceae</taxon>
        <taxon>Ktedonobacter</taxon>
    </lineage>
</organism>
<evidence type="ECO:0000313" key="1">
    <source>
        <dbReference type="EMBL" id="EFH86898.1"/>
    </source>
</evidence>
<protein>
    <submittedName>
        <fullName evidence="1">Uncharacterized protein</fullName>
    </submittedName>
</protein>
<dbReference type="EMBL" id="ADVG01000002">
    <property type="protein sequence ID" value="EFH86898.1"/>
    <property type="molecule type" value="Genomic_DNA"/>
</dbReference>
<comment type="caution">
    <text evidence="1">The sequence shown here is derived from an EMBL/GenBank/DDBJ whole genome shotgun (WGS) entry which is preliminary data.</text>
</comment>
<dbReference type="AlphaFoldDB" id="D6TM98"/>